<organism evidence="3">
    <name type="scientific">bioreactor metagenome</name>
    <dbReference type="NCBI Taxonomy" id="1076179"/>
    <lineage>
        <taxon>unclassified sequences</taxon>
        <taxon>metagenomes</taxon>
        <taxon>ecological metagenomes</taxon>
    </lineage>
</organism>
<feature type="transmembrane region" description="Helical" evidence="1">
    <location>
        <begin position="121"/>
        <end position="139"/>
    </location>
</feature>
<dbReference type="GO" id="GO:0102710">
    <property type="term" value="F:D-inositol-3-phosphate glycosyltransferase activity"/>
    <property type="evidence" value="ECO:0007669"/>
    <property type="project" value="UniProtKB-EC"/>
</dbReference>
<sequence length="352" mass="39125">MKLNILIIGNPHSHPSTKSFLFKFIKIMTEIGDNIYVISGDKPQGNNVNWFEIKSRSRKNILGKTFDFLSTQIRVILYSIQIYKGVDTVVVLPISMFFPIFLFKLLGKNTIVFAAQKNDNFIIKLFGQLSFMLAHLIIVESKGVINDLGIGKYAHKIVKGNIYVDTNFFRVETPLSERQNIVGYIGLLITRKGTENLIEAISNLSNKHTNIKFLIGGIGPFADLIKSLCNNDSNVIFTGLVPQNSMPKSFNQMKLFILPSLSEGVPNVVLEAMACGTPVIATAVGGIPNVIIDGKTGFILKNNSPKCIEDTIIAALESNKLEEISKNALQLIENEYSYEAAIKRYARIFSTI</sequence>
<keyword evidence="1" id="KW-0812">Transmembrane</keyword>
<accession>A0A645AUI2</accession>
<feature type="transmembrane region" description="Helical" evidence="1">
    <location>
        <begin position="82"/>
        <end position="101"/>
    </location>
</feature>
<dbReference type="CDD" id="cd03801">
    <property type="entry name" value="GT4_PimA-like"/>
    <property type="match status" value="1"/>
</dbReference>
<keyword evidence="1" id="KW-1133">Transmembrane helix</keyword>
<evidence type="ECO:0000256" key="1">
    <source>
        <dbReference type="SAM" id="Phobius"/>
    </source>
</evidence>
<gene>
    <name evidence="3" type="primary">mshA_80</name>
    <name evidence="3" type="ORF">SDC9_99999</name>
</gene>
<dbReference type="Pfam" id="PF00534">
    <property type="entry name" value="Glycos_transf_1"/>
    <property type="match status" value="1"/>
</dbReference>
<protein>
    <submittedName>
        <fullName evidence="3">D-inositol-3-phosphate glycosyltransferase</fullName>
        <ecNumber evidence="3">2.4.1.250</ecNumber>
    </submittedName>
</protein>
<dbReference type="PANTHER" id="PTHR45947:SF3">
    <property type="entry name" value="SULFOQUINOVOSYL TRANSFERASE SQD2"/>
    <property type="match status" value="1"/>
</dbReference>
<dbReference type="PANTHER" id="PTHR45947">
    <property type="entry name" value="SULFOQUINOVOSYL TRANSFERASE SQD2"/>
    <property type="match status" value="1"/>
</dbReference>
<keyword evidence="1" id="KW-0472">Membrane</keyword>
<dbReference type="InterPro" id="IPR001296">
    <property type="entry name" value="Glyco_trans_1"/>
</dbReference>
<dbReference type="EC" id="2.4.1.250" evidence="3"/>
<name>A0A645AUI2_9ZZZZ</name>
<comment type="caution">
    <text evidence="3">The sequence shown here is derived from an EMBL/GenBank/DDBJ whole genome shotgun (WGS) entry which is preliminary data.</text>
</comment>
<evidence type="ECO:0000259" key="2">
    <source>
        <dbReference type="Pfam" id="PF00534"/>
    </source>
</evidence>
<dbReference type="EMBL" id="VSSQ01014240">
    <property type="protein sequence ID" value="MPM53234.1"/>
    <property type="molecule type" value="Genomic_DNA"/>
</dbReference>
<dbReference type="SUPFAM" id="SSF53756">
    <property type="entry name" value="UDP-Glycosyltransferase/glycogen phosphorylase"/>
    <property type="match status" value="1"/>
</dbReference>
<dbReference type="AlphaFoldDB" id="A0A645AUI2"/>
<dbReference type="InterPro" id="IPR050194">
    <property type="entry name" value="Glycosyltransferase_grp1"/>
</dbReference>
<keyword evidence="3" id="KW-0328">Glycosyltransferase</keyword>
<dbReference type="Gene3D" id="3.40.50.2000">
    <property type="entry name" value="Glycogen Phosphorylase B"/>
    <property type="match status" value="2"/>
</dbReference>
<evidence type="ECO:0000313" key="3">
    <source>
        <dbReference type="EMBL" id="MPM53234.1"/>
    </source>
</evidence>
<keyword evidence="3" id="KW-0808">Transferase</keyword>
<feature type="domain" description="Glycosyl transferase family 1" evidence="2">
    <location>
        <begin position="168"/>
        <end position="328"/>
    </location>
</feature>
<reference evidence="3" key="1">
    <citation type="submission" date="2019-08" db="EMBL/GenBank/DDBJ databases">
        <authorList>
            <person name="Kucharzyk K."/>
            <person name="Murdoch R.W."/>
            <person name="Higgins S."/>
            <person name="Loffler F."/>
        </authorList>
    </citation>
    <scope>NUCLEOTIDE SEQUENCE</scope>
</reference>
<proteinExistence type="predicted"/>